<evidence type="ECO:0000256" key="2">
    <source>
        <dbReference type="ARBA" id="ARBA00024195"/>
    </source>
</evidence>
<evidence type="ECO:0000256" key="1">
    <source>
        <dbReference type="ARBA" id="ARBA00023157"/>
    </source>
</evidence>
<dbReference type="EMBL" id="WIXP02000003">
    <property type="protein sequence ID" value="KAF6213211.1"/>
    <property type="molecule type" value="Genomic_DNA"/>
</dbReference>
<keyword evidence="3" id="KW-0720">Serine protease</keyword>
<proteinExistence type="inferred from homology"/>
<dbReference type="Proteomes" id="UP000466442">
    <property type="component" value="Unassembled WGS sequence"/>
</dbReference>
<dbReference type="InterPro" id="IPR018114">
    <property type="entry name" value="TRYPSIN_HIS"/>
</dbReference>
<dbReference type="SUPFAM" id="SSF50494">
    <property type="entry name" value="Trypsin-like serine proteases"/>
    <property type="match status" value="1"/>
</dbReference>
<dbReference type="InterPro" id="IPR043504">
    <property type="entry name" value="Peptidase_S1_PA_chymotrypsin"/>
</dbReference>
<dbReference type="GO" id="GO:0006508">
    <property type="term" value="P:proteolysis"/>
    <property type="evidence" value="ECO:0007669"/>
    <property type="project" value="UniProtKB-KW"/>
</dbReference>
<organism evidence="6 7">
    <name type="scientific">Apolygus lucorum</name>
    <name type="common">Small green plant bug</name>
    <name type="synonym">Lygocoris lucorum</name>
    <dbReference type="NCBI Taxonomy" id="248454"/>
    <lineage>
        <taxon>Eukaryota</taxon>
        <taxon>Metazoa</taxon>
        <taxon>Ecdysozoa</taxon>
        <taxon>Arthropoda</taxon>
        <taxon>Hexapoda</taxon>
        <taxon>Insecta</taxon>
        <taxon>Pterygota</taxon>
        <taxon>Neoptera</taxon>
        <taxon>Paraneoptera</taxon>
        <taxon>Hemiptera</taxon>
        <taxon>Heteroptera</taxon>
        <taxon>Panheteroptera</taxon>
        <taxon>Cimicomorpha</taxon>
        <taxon>Miridae</taxon>
        <taxon>Mirini</taxon>
        <taxon>Apolygus</taxon>
    </lineage>
</organism>
<keyword evidence="7" id="KW-1185">Reference proteome</keyword>
<dbReference type="PROSITE" id="PS00134">
    <property type="entry name" value="TRYPSIN_HIS"/>
    <property type="match status" value="1"/>
</dbReference>
<keyword evidence="1" id="KW-1015">Disulfide bond</keyword>
<dbReference type="InterPro" id="IPR009003">
    <property type="entry name" value="Peptidase_S1_PA"/>
</dbReference>
<dbReference type="InterPro" id="IPR001254">
    <property type="entry name" value="Trypsin_dom"/>
</dbReference>
<reference evidence="6" key="1">
    <citation type="journal article" date="2021" name="Mol. Ecol. Resour.">
        <title>Apolygus lucorum genome provides insights into omnivorousness and mesophyll feeding.</title>
        <authorList>
            <person name="Liu Y."/>
            <person name="Liu H."/>
            <person name="Wang H."/>
            <person name="Huang T."/>
            <person name="Liu B."/>
            <person name="Yang B."/>
            <person name="Yin L."/>
            <person name="Li B."/>
            <person name="Zhang Y."/>
            <person name="Zhang S."/>
            <person name="Jiang F."/>
            <person name="Zhang X."/>
            <person name="Ren Y."/>
            <person name="Wang B."/>
            <person name="Wang S."/>
            <person name="Lu Y."/>
            <person name="Wu K."/>
            <person name="Fan W."/>
            <person name="Wang G."/>
        </authorList>
    </citation>
    <scope>NUCLEOTIDE SEQUENCE</scope>
    <source>
        <strain evidence="6">12Hb</strain>
    </source>
</reference>
<sequence>MLLRNHLSDGFYGPMRTQTYPWGSTYLPSENWWSHFWPSTSESTYKPKNPTYNPPSGFSQGPQYCGSSPTDPFSDRIVGGVEVVPHEFPWQVKLFHDKAFHCGAVLISDRHLLTAGHCVTSHIEGTSNDPRAIRGNSVNYEVKDPKDYIAELGAHKLREKSGSVVRRKALRIIINDNYDVFASDDIMLQTNDIAIIVIRPVSFNDIIAPICLPMSHGKVRDGSKMIVAGWGSTLTETLQEPTTKLPEALQKALLTKISFRACQRNPYIGSHLTRVNQMSDREIFCMVGDNQDSCRGDSGGPVVLRTPQGYVVAGLVSWGLGCNQKDYPAAYTQVSSYMDFILQNTRDGNFLPHKP</sequence>
<evidence type="ECO:0000313" key="6">
    <source>
        <dbReference type="EMBL" id="KAF6213211.1"/>
    </source>
</evidence>
<evidence type="ECO:0000256" key="3">
    <source>
        <dbReference type="RuleBase" id="RU363034"/>
    </source>
</evidence>
<comment type="similarity">
    <text evidence="2">Belongs to the peptidase S1 family. CLIP subfamily.</text>
</comment>
<dbReference type="Gene3D" id="2.40.10.10">
    <property type="entry name" value="Trypsin-like serine proteases"/>
    <property type="match status" value="1"/>
</dbReference>
<feature type="domain" description="Peptidase S1" evidence="5">
    <location>
        <begin position="77"/>
        <end position="346"/>
    </location>
</feature>
<dbReference type="PROSITE" id="PS00135">
    <property type="entry name" value="TRYPSIN_SER"/>
    <property type="match status" value="1"/>
</dbReference>
<dbReference type="Pfam" id="PF00089">
    <property type="entry name" value="Trypsin"/>
    <property type="match status" value="1"/>
</dbReference>
<dbReference type="PANTHER" id="PTHR24252:SF7">
    <property type="entry name" value="HYALIN"/>
    <property type="match status" value="1"/>
</dbReference>
<accession>A0A8S9XY34</accession>
<evidence type="ECO:0000256" key="4">
    <source>
        <dbReference type="SAM" id="MobiDB-lite"/>
    </source>
</evidence>
<keyword evidence="3" id="KW-0378">Hydrolase</keyword>
<gene>
    <name evidence="6" type="ORF">GE061_010928</name>
</gene>
<dbReference type="AlphaFoldDB" id="A0A8S9XY34"/>
<keyword evidence="3" id="KW-0645">Protease</keyword>
<name>A0A8S9XY34_APOLU</name>
<dbReference type="PRINTS" id="PR00722">
    <property type="entry name" value="CHYMOTRYPSIN"/>
</dbReference>
<evidence type="ECO:0000313" key="7">
    <source>
        <dbReference type="Proteomes" id="UP000466442"/>
    </source>
</evidence>
<comment type="caution">
    <text evidence="6">The sequence shown here is derived from an EMBL/GenBank/DDBJ whole genome shotgun (WGS) entry which is preliminary data.</text>
</comment>
<evidence type="ECO:0000259" key="5">
    <source>
        <dbReference type="PROSITE" id="PS50240"/>
    </source>
</evidence>
<dbReference type="FunFam" id="2.40.10.10:FF:000002">
    <property type="entry name" value="Transmembrane protease serine"/>
    <property type="match status" value="1"/>
</dbReference>
<dbReference type="OrthoDB" id="6380398at2759"/>
<dbReference type="PANTHER" id="PTHR24252">
    <property type="entry name" value="ACROSIN-RELATED"/>
    <property type="match status" value="1"/>
</dbReference>
<dbReference type="InterPro" id="IPR033116">
    <property type="entry name" value="TRYPSIN_SER"/>
</dbReference>
<dbReference type="CDD" id="cd00190">
    <property type="entry name" value="Tryp_SPc"/>
    <property type="match status" value="1"/>
</dbReference>
<dbReference type="GO" id="GO:0004252">
    <property type="term" value="F:serine-type endopeptidase activity"/>
    <property type="evidence" value="ECO:0007669"/>
    <property type="project" value="InterPro"/>
</dbReference>
<dbReference type="SMART" id="SM00020">
    <property type="entry name" value="Tryp_SPc"/>
    <property type="match status" value="1"/>
</dbReference>
<dbReference type="InterPro" id="IPR001314">
    <property type="entry name" value="Peptidase_S1A"/>
</dbReference>
<dbReference type="PROSITE" id="PS50240">
    <property type="entry name" value="TRYPSIN_DOM"/>
    <property type="match status" value="1"/>
</dbReference>
<feature type="region of interest" description="Disordered" evidence="4">
    <location>
        <begin position="44"/>
        <end position="65"/>
    </location>
</feature>
<protein>
    <recommendedName>
        <fullName evidence="5">Peptidase S1 domain-containing protein</fullName>
    </recommendedName>
</protein>